<name>A0A699IXX1_TANCI</name>
<feature type="compositionally biased region" description="Basic and acidic residues" evidence="1">
    <location>
        <begin position="91"/>
        <end position="109"/>
    </location>
</feature>
<dbReference type="AlphaFoldDB" id="A0A699IXX1"/>
<evidence type="ECO:0000256" key="1">
    <source>
        <dbReference type="SAM" id="MobiDB-lite"/>
    </source>
</evidence>
<organism evidence="2">
    <name type="scientific">Tanacetum cinerariifolium</name>
    <name type="common">Dalmatian daisy</name>
    <name type="synonym">Chrysanthemum cinerariifolium</name>
    <dbReference type="NCBI Taxonomy" id="118510"/>
    <lineage>
        <taxon>Eukaryota</taxon>
        <taxon>Viridiplantae</taxon>
        <taxon>Streptophyta</taxon>
        <taxon>Embryophyta</taxon>
        <taxon>Tracheophyta</taxon>
        <taxon>Spermatophyta</taxon>
        <taxon>Magnoliopsida</taxon>
        <taxon>eudicotyledons</taxon>
        <taxon>Gunneridae</taxon>
        <taxon>Pentapetalae</taxon>
        <taxon>asterids</taxon>
        <taxon>campanulids</taxon>
        <taxon>Asterales</taxon>
        <taxon>Asteraceae</taxon>
        <taxon>Asteroideae</taxon>
        <taxon>Anthemideae</taxon>
        <taxon>Anthemidinae</taxon>
        <taxon>Tanacetum</taxon>
    </lineage>
</organism>
<dbReference type="EMBL" id="BKCJ010346173">
    <property type="protein sequence ID" value="GEZ94780.1"/>
    <property type="molecule type" value="Genomic_DNA"/>
</dbReference>
<feature type="region of interest" description="Disordered" evidence="1">
    <location>
        <begin position="91"/>
        <end position="117"/>
    </location>
</feature>
<evidence type="ECO:0000313" key="2">
    <source>
        <dbReference type="EMBL" id="GEZ94780.1"/>
    </source>
</evidence>
<proteinExistence type="predicted"/>
<feature type="compositionally biased region" description="Pro residues" evidence="1">
    <location>
        <begin position="18"/>
        <end position="27"/>
    </location>
</feature>
<accession>A0A699IXX1</accession>
<gene>
    <name evidence="2" type="ORF">Tci_566753</name>
</gene>
<feature type="non-terminal residue" evidence="2">
    <location>
        <position position="1"/>
    </location>
</feature>
<feature type="region of interest" description="Disordered" evidence="1">
    <location>
        <begin position="1"/>
        <end position="32"/>
    </location>
</feature>
<sequence length="293" mass="32868">TPLPQPPQELLSTSSVHPTPPPSPHPQPQAAKFPFGLLQTTLDTCAALTSKIEQLELKKVGTSKRIDTSDDTIMEDVSNQRRMIDELDRDEGVALTTEKEEERKTKEAKNSAGDDQVKGRQAEIYQIDIDHPSRVLISAASTTILVVEPQVPAATPTTVPEQIEEEERRAIESINETPAQRAAKRRKLSEEVTELNKHLEIVPDEDDSVFTEATPLARKAPVMDYSIIFLNNKPHYKIIKADGTHQLYISFLTLLKNFDKDDLESLWSIVKERFSTTKPNNFTDDFLLTTRGG</sequence>
<protein>
    <submittedName>
        <fullName evidence="2">Uncharacterized protein</fullName>
    </submittedName>
</protein>
<reference evidence="2" key="1">
    <citation type="journal article" date="2019" name="Sci. Rep.">
        <title>Draft genome of Tanacetum cinerariifolium, the natural source of mosquito coil.</title>
        <authorList>
            <person name="Yamashiro T."/>
            <person name="Shiraishi A."/>
            <person name="Satake H."/>
            <person name="Nakayama K."/>
        </authorList>
    </citation>
    <scope>NUCLEOTIDE SEQUENCE</scope>
</reference>
<comment type="caution">
    <text evidence="2">The sequence shown here is derived from an EMBL/GenBank/DDBJ whole genome shotgun (WGS) entry which is preliminary data.</text>
</comment>